<evidence type="ECO:0000313" key="5">
    <source>
        <dbReference type="Proteomes" id="UP000285430"/>
    </source>
</evidence>
<feature type="compositionally biased region" description="Acidic residues" evidence="2">
    <location>
        <begin position="242"/>
        <end position="258"/>
    </location>
</feature>
<evidence type="ECO:0000256" key="1">
    <source>
        <dbReference type="SAM" id="Coils"/>
    </source>
</evidence>
<evidence type="ECO:0000313" key="3">
    <source>
        <dbReference type="EMBL" id="RHY92866.1"/>
    </source>
</evidence>
<evidence type="ECO:0000256" key="2">
    <source>
        <dbReference type="SAM" id="MobiDB-lite"/>
    </source>
</evidence>
<feature type="coiled-coil region" evidence="1">
    <location>
        <begin position="130"/>
        <end position="164"/>
    </location>
</feature>
<reference evidence="5 6" key="1">
    <citation type="submission" date="2018-08" db="EMBL/GenBank/DDBJ databases">
        <title>Aphanomyces genome sequencing and annotation.</title>
        <authorList>
            <person name="Minardi D."/>
            <person name="Oidtmann B."/>
            <person name="Van Der Giezen M."/>
            <person name="Studholme D.J."/>
        </authorList>
    </citation>
    <scope>NUCLEOTIDE SEQUENCE [LARGE SCALE GENOMIC DNA]</scope>
    <source>
        <strain evidence="4 5">Da</strain>
        <strain evidence="3 6">Sv</strain>
    </source>
</reference>
<evidence type="ECO:0000313" key="6">
    <source>
        <dbReference type="Proteomes" id="UP000285712"/>
    </source>
</evidence>
<protein>
    <submittedName>
        <fullName evidence="3">Uncharacterized protein</fullName>
    </submittedName>
</protein>
<gene>
    <name evidence="3" type="ORF">DYB35_001531</name>
    <name evidence="4" type="ORF">DYB37_007815</name>
</gene>
<feature type="region of interest" description="Disordered" evidence="2">
    <location>
        <begin position="225"/>
        <end position="258"/>
    </location>
</feature>
<organism evidence="3 6">
    <name type="scientific">Aphanomyces astaci</name>
    <name type="common">Crayfish plague agent</name>
    <dbReference type="NCBI Taxonomy" id="112090"/>
    <lineage>
        <taxon>Eukaryota</taxon>
        <taxon>Sar</taxon>
        <taxon>Stramenopiles</taxon>
        <taxon>Oomycota</taxon>
        <taxon>Saprolegniomycetes</taxon>
        <taxon>Saprolegniales</taxon>
        <taxon>Verrucalvaceae</taxon>
        <taxon>Aphanomyces</taxon>
    </lineage>
</organism>
<sequence>MMDGMRLFDRLTAPAMSHFVSDKTDGDCPSLSEDVRGVVLVGDGKSPPVQTITATAAAADEVAILKKQLASQALLLKATQNERNFMAVAVEVRERKLEDQAAAHKLLQATVDTLRGELQVAQHGQSVGDLEAHLIERTQLQIDLAEAKADVKRYVDEMNEFKNALDCHVKQRGMGDVEMQRVLSQNKELQRLVTHFSTSLSASQDQVAKWKKLFDSSPLKHVMTTQRRLSKSTSFQRNEQLVFDEDDEEDEEDEEEEE</sequence>
<dbReference type="EMBL" id="QUTH01001902">
    <property type="protein sequence ID" value="RHZ28676.1"/>
    <property type="molecule type" value="Genomic_DNA"/>
</dbReference>
<feature type="compositionally biased region" description="Polar residues" evidence="2">
    <location>
        <begin position="225"/>
        <end position="239"/>
    </location>
</feature>
<accession>A0A3R7E946</accession>
<dbReference type="AlphaFoldDB" id="A0A3R7E946"/>
<comment type="caution">
    <text evidence="3">The sequence shown here is derived from an EMBL/GenBank/DDBJ whole genome shotgun (WGS) entry which is preliminary data.</text>
</comment>
<evidence type="ECO:0000313" key="4">
    <source>
        <dbReference type="EMBL" id="RHZ28676.1"/>
    </source>
</evidence>
<dbReference type="Proteomes" id="UP000285712">
    <property type="component" value="Unassembled WGS sequence"/>
</dbReference>
<keyword evidence="1" id="KW-0175">Coiled coil</keyword>
<dbReference type="VEuPathDB" id="FungiDB:H257_16636"/>
<proteinExistence type="predicted"/>
<dbReference type="EMBL" id="QUTG01003155">
    <property type="protein sequence ID" value="RHY92866.1"/>
    <property type="molecule type" value="Genomic_DNA"/>
</dbReference>
<name>A0A3R7E946_APHAT</name>
<dbReference type="Proteomes" id="UP000285430">
    <property type="component" value="Unassembled WGS sequence"/>
</dbReference>